<evidence type="ECO:0000313" key="3">
    <source>
        <dbReference type="Proteomes" id="UP000663879"/>
    </source>
</evidence>
<dbReference type="EMBL" id="CAJNOC010007045">
    <property type="protein sequence ID" value="CAF1090924.1"/>
    <property type="molecule type" value="Genomic_DNA"/>
</dbReference>
<protein>
    <recommendedName>
        <fullName evidence="4">Surfeit locus protein 2</fullName>
    </recommendedName>
</protein>
<dbReference type="Pfam" id="PF05477">
    <property type="entry name" value="SURF2"/>
    <property type="match status" value="1"/>
</dbReference>
<gene>
    <name evidence="2" type="ORF">OXX778_LOCUS20665</name>
</gene>
<dbReference type="AlphaFoldDB" id="A0A814NFY8"/>
<feature type="compositionally biased region" description="Acidic residues" evidence="1">
    <location>
        <begin position="190"/>
        <end position="200"/>
    </location>
</feature>
<feature type="compositionally biased region" description="Basic and acidic residues" evidence="1">
    <location>
        <begin position="174"/>
        <end position="189"/>
    </location>
</feature>
<feature type="compositionally biased region" description="Basic residues" evidence="1">
    <location>
        <begin position="216"/>
        <end position="232"/>
    </location>
</feature>
<evidence type="ECO:0000256" key="1">
    <source>
        <dbReference type="SAM" id="MobiDB-lite"/>
    </source>
</evidence>
<dbReference type="OrthoDB" id="127285at2759"/>
<organism evidence="2 3">
    <name type="scientific">Brachionus calyciflorus</name>
    <dbReference type="NCBI Taxonomy" id="104777"/>
    <lineage>
        <taxon>Eukaryota</taxon>
        <taxon>Metazoa</taxon>
        <taxon>Spiralia</taxon>
        <taxon>Gnathifera</taxon>
        <taxon>Rotifera</taxon>
        <taxon>Eurotatoria</taxon>
        <taxon>Monogononta</taxon>
        <taxon>Pseudotrocha</taxon>
        <taxon>Ploima</taxon>
        <taxon>Brachionidae</taxon>
        <taxon>Brachionus</taxon>
    </lineage>
</organism>
<sequence length="232" mass="27535">MQSIATNLEELLAKYTSLKYNENNTRIICEWSGHEMPPNINSVLSYVNGNKYKQLLSKNIDSNKLKKMSEFLVSSKHPKRTNQWFCKLTLKHVNKQPDHIERHLNGRKFQKAYKHWLYCQENNIKFVPFSKQQTEKRAEEDEEDHIMSGNESEGSEDSMSDLFPDEMLDLVECDHDSDSYEKKTNHEESMEMEDDQEEVEEKPIKNKKRQLDTKLNKKHKIEPQRKKKVSKN</sequence>
<proteinExistence type="predicted"/>
<feature type="region of interest" description="Disordered" evidence="1">
    <location>
        <begin position="130"/>
        <end position="161"/>
    </location>
</feature>
<keyword evidence="3" id="KW-1185">Reference proteome</keyword>
<feature type="compositionally biased region" description="Basic and acidic residues" evidence="1">
    <location>
        <begin position="201"/>
        <end position="215"/>
    </location>
</feature>
<accession>A0A814NFY8</accession>
<name>A0A814NFY8_9BILA</name>
<evidence type="ECO:0000313" key="2">
    <source>
        <dbReference type="EMBL" id="CAF1090924.1"/>
    </source>
</evidence>
<evidence type="ECO:0008006" key="4">
    <source>
        <dbReference type="Google" id="ProtNLM"/>
    </source>
</evidence>
<reference evidence="2" key="1">
    <citation type="submission" date="2021-02" db="EMBL/GenBank/DDBJ databases">
        <authorList>
            <person name="Nowell W R."/>
        </authorList>
    </citation>
    <scope>NUCLEOTIDE SEQUENCE</scope>
    <source>
        <strain evidence="2">Ploen Becks lab</strain>
    </source>
</reference>
<dbReference type="PANTHER" id="PTHR34348:SF1">
    <property type="entry name" value="SURFEIT LOCUS PROTEIN 2"/>
    <property type="match status" value="1"/>
</dbReference>
<comment type="caution">
    <text evidence="2">The sequence shown here is derived from an EMBL/GenBank/DDBJ whole genome shotgun (WGS) entry which is preliminary data.</text>
</comment>
<dbReference type="InterPro" id="IPR008833">
    <property type="entry name" value="Surf2"/>
</dbReference>
<dbReference type="Proteomes" id="UP000663879">
    <property type="component" value="Unassembled WGS sequence"/>
</dbReference>
<feature type="region of interest" description="Disordered" evidence="1">
    <location>
        <begin position="174"/>
        <end position="232"/>
    </location>
</feature>
<dbReference type="PANTHER" id="PTHR34348">
    <property type="entry name" value="SURFEIT LOCUS PROTEIN 2"/>
    <property type="match status" value="1"/>
</dbReference>